<keyword evidence="1" id="KW-0378">Hydrolase</keyword>
<dbReference type="InterPro" id="IPR036457">
    <property type="entry name" value="PPM-type-like_dom_sf"/>
</dbReference>
<comment type="cofactor">
    <cofactor evidence="1">
        <name>Mn(2+)</name>
        <dbReference type="ChEBI" id="CHEBI:29035"/>
    </cofactor>
</comment>
<dbReference type="GO" id="GO:0004722">
    <property type="term" value="F:protein serine/threonine phosphatase activity"/>
    <property type="evidence" value="ECO:0007669"/>
    <property type="project" value="UniProtKB-EC"/>
</dbReference>
<gene>
    <name evidence="4" type="primary">LOC34619932</name>
</gene>
<dbReference type="Gene3D" id="3.60.40.10">
    <property type="entry name" value="PPM-type phosphatase domain"/>
    <property type="match status" value="1"/>
</dbReference>
<keyword evidence="1" id="KW-0460">Magnesium</keyword>
<keyword evidence="1" id="KW-0904">Protein phosphatase</keyword>
<evidence type="ECO:0000313" key="3">
    <source>
        <dbReference type="Proteomes" id="UP000515125"/>
    </source>
</evidence>
<feature type="domain" description="PPM-type phosphatase" evidence="2">
    <location>
        <begin position="35"/>
        <end position="347"/>
    </location>
</feature>
<protein>
    <recommendedName>
        <fullName evidence="1">Protein phosphatase</fullName>
        <ecNumber evidence="1">3.1.3.16</ecNumber>
    </recommendedName>
</protein>
<comment type="catalytic activity">
    <reaction evidence="1">
        <text>O-phospho-L-threonyl-[protein] + H2O = L-threonyl-[protein] + phosphate</text>
        <dbReference type="Rhea" id="RHEA:47004"/>
        <dbReference type="Rhea" id="RHEA-COMP:11060"/>
        <dbReference type="Rhea" id="RHEA-COMP:11605"/>
        <dbReference type="ChEBI" id="CHEBI:15377"/>
        <dbReference type="ChEBI" id="CHEBI:30013"/>
        <dbReference type="ChEBI" id="CHEBI:43474"/>
        <dbReference type="ChEBI" id="CHEBI:61977"/>
        <dbReference type="EC" id="3.1.3.16"/>
    </reaction>
</comment>
<proteinExistence type="inferred from homology"/>
<reference evidence="4" key="1">
    <citation type="submission" date="2025-08" db="UniProtKB">
        <authorList>
            <consortium name="RefSeq"/>
        </authorList>
    </citation>
    <scope>IDENTIFICATION</scope>
</reference>
<dbReference type="OrthoDB" id="10266364at2759"/>
<dbReference type="GO" id="GO:0046872">
    <property type="term" value="F:metal ion binding"/>
    <property type="evidence" value="ECO:0007669"/>
    <property type="project" value="UniProtKB-UniRule"/>
</dbReference>
<dbReference type="PANTHER" id="PTHR12320:SF1">
    <property type="entry name" value="PROTEIN PHOSPHATASE PTC7 HOMOLOG"/>
    <property type="match status" value="1"/>
</dbReference>
<organism evidence="3 4">
    <name type="scientific">Cyclospora cayetanensis</name>
    <dbReference type="NCBI Taxonomy" id="88456"/>
    <lineage>
        <taxon>Eukaryota</taxon>
        <taxon>Sar</taxon>
        <taxon>Alveolata</taxon>
        <taxon>Apicomplexa</taxon>
        <taxon>Conoidasida</taxon>
        <taxon>Coccidia</taxon>
        <taxon>Eucoccidiorida</taxon>
        <taxon>Eimeriorina</taxon>
        <taxon>Eimeriidae</taxon>
        <taxon>Cyclospora</taxon>
    </lineage>
</organism>
<sequence>MNCCSGECDDGKDSDNITREPNPQQVLQFVQSGKSIQHPLKAANTSTNADAFAADEVILGIADGVSTVEDEGLDPSWLPKELLQHCLAECKSRLKNEALFDAEAEDLLSTCDIDLASAKFPLFVISKASALCTTYGSTTCVLAILDDQKLWSVNIGDSQLIVARRTDVAPKPYPCPQDFSYSTCHDARARIPNLEDYGGYQIVYRTVPQQHFFNCPYQFTRMPDTDCSGGAIVRKMAQTAEVGSVQVLPGDIVILGTDGLFDNLFDDDVLDILNRLCWPESQPGKPPTTCPAVLVKALLDTAVKAGQQPPGVSWPVVTPFSKAAFDEVGRRLVGGKPDDITAVVAYIVPSAEVQNSGVLSPKEAASKGVNSPQKGWEHPDSLRAMAHAKTAERRVNNCSNVQRHSDLGKGSLGNIVRLSEQRSELGGMGAWCSRSSFPPRVLGITTPAIKASVHSVPKVLKETEIRTFHHLKEKAQQRIETVVSAGPGGLRQNEEPSHSWATGAAGLLNAFRSMFEGK</sequence>
<dbReference type="InterPro" id="IPR039123">
    <property type="entry name" value="PPTC7"/>
</dbReference>
<comment type="similarity">
    <text evidence="1">Belongs to the PP2C family.</text>
</comment>
<evidence type="ECO:0000313" key="4">
    <source>
        <dbReference type="RefSeq" id="XP_026190058.1"/>
    </source>
</evidence>
<accession>A0A6P6RQJ7</accession>
<dbReference type="Proteomes" id="UP000515125">
    <property type="component" value="Unplaced"/>
</dbReference>
<dbReference type="SUPFAM" id="SSF81606">
    <property type="entry name" value="PP2C-like"/>
    <property type="match status" value="1"/>
</dbReference>
<dbReference type="AlphaFoldDB" id="A0A6P6RQJ7"/>
<evidence type="ECO:0000259" key="2">
    <source>
        <dbReference type="PROSITE" id="PS51746"/>
    </source>
</evidence>
<keyword evidence="3" id="KW-1185">Reference proteome</keyword>
<comment type="cofactor">
    <cofactor evidence="1">
        <name>Mg(2+)</name>
        <dbReference type="ChEBI" id="CHEBI:18420"/>
    </cofactor>
</comment>
<dbReference type="SMART" id="SM00332">
    <property type="entry name" value="PP2Cc"/>
    <property type="match status" value="1"/>
</dbReference>
<evidence type="ECO:0000256" key="1">
    <source>
        <dbReference type="RuleBase" id="RU366020"/>
    </source>
</evidence>
<keyword evidence="1" id="KW-0479">Metal-binding</keyword>
<dbReference type="PANTHER" id="PTHR12320">
    <property type="entry name" value="PROTEIN PHOSPHATASE 2C"/>
    <property type="match status" value="1"/>
</dbReference>
<dbReference type="GeneID" id="34619932"/>
<dbReference type="EC" id="3.1.3.16" evidence="1"/>
<dbReference type="RefSeq" id="XP_026190058.1">
    <property type="nucleotide sequence ID" value="XM_026334273.1"/>
</dbReference>
<name>A0A6P6RQJ7_9EIME</name>
<dbReference type="PROSITE" id="PS51746">
    <property type="entry name" value="PPM_2"/>
    <property type="match status" value="1"/>
</dbReference>
<keyword evidence="1" id="KW-0464">Manganese</keyword>
<dbReference type="InterPro" id="IPR001932">
    <property type="entry name" value="PPM-type_phosphatase-like_dom"/>
</dbReference>
<comment type="catalytic activity">
    <reaction evidence="1">
        <text>O-phospho-L-seryl-[protein] + H2O = L-seryl-[protein] + phosphate</text>
        <dbReference type="Rhea" id="RHEA:20629"/>
        <dbReference type="Rhea" id="RHEA-COMP:9863"/>
        <dbReference type="Rhea" id="RHEA-COMP:11604"/>
        <dbReference type="ChEBI" id="CHEBI:15377"/>
        <dbReference type="ChEBI" id="CHEBI:29999"/>
        <dbReference type="ChEBI" id="CHEBI:43474"/>
        <dbReference type="ChEBI" id="CHEBI:83421"/>
        <dbReference type="EC" id="3.1.3.16"/>
    </reaction>
</comment>